<name>K0AYN5_GOTA9</name>
<feature type="transmembrane region" description="Helical" evidence="1">
    <location>
        <begin position="68"/>
        <end position="88"/>
    </location>
</feature>
<dbReference type="Proteomes" id="UP000006094">
    <property type="component" value="Chromosome"/>
</dbReference>
<proteinExistence type="predicted"/>
<dbReference type="AlphaFoldDB" id="K0AYN5"/>
<protein>
    <submittedName>
        <fullName evidence="2">Uncharacterized protein</fullName>
    </submittedName>
</protein>
<evidence type="ECO:0000256" key="1">
    <source>
        <dbReference type="SAM" id="Phobius"/>
    </source>
</evidence>
<keyword evidence="3" id="KW-1185">Reference proteome</keyword>
<keyword evidence="1" id="KW-0472">Membrane</keyword>
<evidence type="ECO:0000313" key="2">
    <source>
        <dbReference type="EMBL" id="AFS78369.1"/>
    </source>
</evidence>
<dbReference type="KEGG" id="cad:Curi_c13590"/>
<sequence length="134" mass="15785">MSKHKADLDLRSSMILALILLALSLIVSQISDEKIKMNIIIILFSIMTIALLYRSYKDFKDKTYSTTIFIALTNIAIIILGILYMFVFLRYYQVTDINLIIKMRKTERILSVFIFAMIFLKNFLRSERFVNRDK</sequence>
<feature type="transmembrane region" description="Helical" evidence="1">
    <location>
        <begin position="12"/>
        <end position="31"/>
    </location>
</feature>
<dbReference type="RefSeq" id="WP_014967506.1">
    <property type="nucleotide sequence ID" value="NC_018664.1"/>
</dbReference>
<organism evidence="2 3">
    <name type="scientific">Gottschalkia acidurici (strain ATCC 7906 / DSM 604 / BCRC 14475 / CIP 104303 / KCTC 5404 / NCIMB 10678 / 9a)</name>
    <name type="common">Clostridium acidurici</name>
    <dbReference type="NCBI Taxonomy" id="1128398"/>
    <lineage>
        <taxon>Bacteria</taxon>
        <taxon>Bacillati</taxon>
        <taxon>Bacillota</taxon>
        <taxon>Tissierellia</taxon>
        <taxon>Tissierellales</taxon>
        <taxon>Gottschalkiaceae</taxon>
        <taxon>Gottschalkia</taxon>
    </lineage>
</organism>
<keyword evidence="1" id="KW-0812">Transmembrane</keyword>
<feature type="transmembrane region" description="Helical" evidence="1">
    <location>
        <begin position="37"/>
        <end position="56"/>
    </location>
</feature>
<dbReference type="HOGENOM" id="CLU_1892491_0_0_9"/>
<gene>
    <name evidence="2" type="ordered locus">Curi_c13590</name>
</gene>
<dbReference type="EMBL" id="CP003326">
    <property type="protein sequence ID" value="AFS78369.1"/>
    <property type="molecule type" value="Genomic_DNA"/>
</dbReference>
<feature type="transmembrane region" description="Helical" evidence="1">
    <location>
        <begin position="108"/>
        <end position="124"/>
    </location>
</feature>
<evidence type="ECO:0000313" key="3">
    <source>
        <dbReference type="Proteomes" id="UP000006094"/>
    </source>
</evidence>
<accession>K0AYN5</accession>
<reference evidence="2 3" key="1">
    <citation type="journal article" date="2012" name="PLoS ONE">
        <title>The purine-utilizing bacterium Clostridium acidurici 9a: a genome-guided metabolic reconsideration.</title>
        <authorList>
            <person name="Hartwich K."/>
            <person name="Poehlein A."/>
            <person name="Daniel R."/>
        </authorList>
    </citation>
    <scope>NUCLEOTIDE SEQUENCE [LARGE SCALE GENOMIC DNA]</scope>
    <source>
        <strain evidence="3">ATCC 7906 / DSM 604 / BCRC 14475 / CIP 104303 / KCTC 5404 / NCIMB 10678 / 9a</strain>
    </source>
</reference>
<keyword evidence="1" id="KW-1133">Transmembrane helix</keyword>